<feature type="compositionally biased region" description="Basic and acidic residues" evidence="12">
    <location>
        <begin position="774"/>
        <end position="786"/>
    </location>
</feature>
<feature type="region of interest" description="Disordered" evidence="12">
    <location>
        <begin position="700"/>
        <end position="724"/>
    </location>
</feature>
<evidence type="ECO:0000256" key="11">
    <source>
        <dbReference type="ARBA" id="ARBA00035173"/>
    </source>
</evidence>
<evidence type="ECO:0000256" key="8">
    <source>
        <dbReference type="ARBA" id="ARBA00022801"/>
    </source>
</evidence>
<dbReference type="PROSITE" id="PS50053">
    <property type="entry name" value="UBIQUITIN_2"/>
    <property type="match status" value="1"/>
</dbReference>
<reference evidence="16" key="1">
    <citation type="submission" date="2021-05" db="EMBL/GenBank/DDBJ databases">
        <authorList>
            <person name="Alioto T."/>
            <person name="Alioto T."/>
            <person name="Gomez Garrido J."/>
        </authorList>
    </citation>
    <scope>NUCLEOTIDE SEQUENCE</scope>
</reference>
<keyword evidence="6" id="KW-0677">Repeat</keyword>
<comment type="subcellular location">
    <subcellularLocation>
        <location evidence="2">Nucleus</location>
    </subcellularLocation>
</comment>
<dbReference type="GO" id="GO:0004197">
    <property type="term" value="F:cysteine-type endopeptidase activity"/>
    <property type="evidence" value="ECO:0007669"/>
    <property type="project" value="InterPro"/>
</dbReference>
<feature type="compositionally biased region" description="Basic and acidic residues" evidence="12">
    <location>
        <begin position="982"/>
        <end position="1006"/>
    </location>
</feature>
<organism evidence="16">
    <name type="scientific">Cacopsylla melanoneura</name>
    <dbReference type="NCBI Taxonomy" id="428564"/>
    <lineage>
        <taxon>Eukaryota</taxon>
        <taxon>Metazoa</taxon>
        <taxon>Ecdysozoa</taxon>
        <taxon>Arthropoda</taxon>
        <taxon>Hexapoda</taxon>
        <taxon>Insecta</taxon>
        <taxon>Pterygota</taxon>
        <taxon>Neoptera</taxon>
        <taxon>Paraneoptera</taxon>
        <taxon>Hemiptera</taxon>
        <taxon>Sternorrhyncha</taxon>
        <taxon>Psylloidea</taxon>
        <taxon>Psyllidae</taxon>
        <taxon>Psyllinae</taxon>
        <taxon>Cacopsylla</taxon>
    </lineage>
</organism>
<evidence type="ECO:0000259" key="15">
    <source>
        <dbReference type="PROSITE" id="PS51283"/>
    </source>
</evidence>
<feature type="compositionally biased region" description="Basic and acidic residues" evidence="12">
    <location>
        <begin position="1114"/>
        <end position="1125"/>
    </location>
</feature>
<evidence type="ECO:0000256" key="2">
    <source>
        <dbReference type="ARBA" id="ARBA00004123"/>
    </source>
</evidence>
<name>A0A8D8YKT0_9HEMI</name>
<dbReference type="PROSITE" id="PS51283">
    <property type="entry name" value="DUSP"/>
    <property type="match status" value="1"/>
</dbReference>
<evidence type="ECO:0000256" key="5">
    <source>
        <dbReference type="ARBA" id="ARBA00022670"/>
    </source>
</evidence>
<dbReference type="EMBL" id="HBUF01382168">
    <property type="protein sequence ID" value="CAG6730713.1"/>
    <property type="molecule type" value="Transcribed_RNA"/>
</dbReference>
<feature type="domain" description="USP" evidence="14">
    <location>
        <begin position="91"/>
        <end position="424"/>
    </location>
</feature>
<dbReference type="PROSITE" id="PS00973">
    <property type="entry name" value="USP_2"/>
    <property type="match status" value="1"/>
</dbReference>
<dbReference type="PROSITE" id="PS00972">
    <property type="entry name" value="USP_1"/>
    <property type="match status" value="1"/>
</dbReference>
<dbReference type="InterPro" id="IPR000626">
    <property type="entry name" value="Ubiquitin-like_dom"/>
</dbReference>
<dbReference type="InterPro" id="IPR029071">
    <property type="entry name" value="Ubiquitin-like_domsf"/>
</dbReference>
<evidence type="ECO:0000256" key="6">
    <source>
        <dbReference type="ARBA" id="ARBA00022737"/>
    </source>
</evidence>
<dbReference type="CDD" id="cd01795">
    <property type="entry name" value="Ubl_USP48"/>
    <property type="match status" value="1"/>
</dbReference>
<dbReference type="CDD" id="cd02668">
    <property type="entry name" value="Peptidase_C19L"/>
    <property type="match status" value="1"/>
</dbReference>
<keyword evidence="10" id="KW-0539">Nucleus</keyword>
<dbReference type="SUPFAM" id="SSF54001">
    <property type="entry name" value="Cysteine proteinases"/>
    <property type="match status" value="1"/>
</dbReference>
<feature type="region of interest" description="Disordered" evidence="12">
    <location>
        <begin position="745"/>
        <end position="858"/>
    </location>
</feature>
<feature type="region of interest" description="Disordered" evidence="12">
    <location>
        <begin position="1376"/>
        <end position="1396"/>
    </location>
</feature>
<dbReference type="GO" id="GO:0016579">
    <property type="term" value="P:protein deubiquitination"/>
    <property type="evidence" value="ECO:0007669"/>
    <property type="project" value="InterPro"/>
</dbReference>
<dbReference type="InterPro" id="IPR028889">
    <property type="entry name" value="USP"/>
</dbReference>
<comment type="similarity">
    <text evidence="3">Belongs to the peptidase C19 family.</text>
</comment>
<accession>A0A8D8YKT0</accession>
<dbReference type="Gene3D" id="3.10.20.90">
    <property type="entry name" value="Phosphatidylinositol 3-kinase Catalytic Subunit, Chain A, domain 1"/>
    <property type="match status" value="1"/>
</dbReference>
<dbReference type="InterPro" id="IPR044743">
    <property type="entry name" value="Ubl_USP48"/>
</dbReference>
<dbReference type="Gene3D" id="3.30.2230.10">
    <property type="entry name" value="DUSP-like"/>
    <property type="match status" value="1"/>
</dbReference>
<evidence type="ECO:0000259" key="13">
    <source>
        <dbReference type="PROSITE" id="PS50053"/>
    </source>
</evidence>
<evidence type="ECO:0000256" key="10">
    <source>
        <dbReference type="ARBA" id="ARBA00023242"/>
    </source>
</evidence>
<dbReference type="InterPro" id="IPR035927">
    <property type="entry name" value="DUSP-like_sf"/>
</dbReference>
<dbReference type="PANTHER" id="PTHR24006:SF722">
    <property type="entry name" value="UBIQUITIN CARBOXYL-TERMINAL HYDROLASE 48"/>
    <property type="match status" value="1"/>
</dbReference>
<evidence type="ECO:0000313" key="16">
    <source>
        <dbReference type="EMBL" id="CAG6730715.1"/>
    </source>
</evidence>
<dbReference type="InterPro" id="IPR006615">
    <property type="entry name" value="Pept_C19_DUSP"/>
</dbReference>
<evidence type="ECO:0000256" key="12">
    <source>
        <dbReference type="SAM" id="MobiDB-lite"/>
    </source>
</evidence>
<dbReference type="EMBL" id="HBUF01382170">
    <property type="protein sequence ID" value="CAG6730715.1"/>
    <property type="molecule type" value="Transcribed_RNA"/>
</dbReference>
<feature type="compositionally biased region" description="Acidic residues" evidence="12">
    <location>
        <begin position="1126"/>
        <end position="1137"/>
    </location>
</feature>
<dbReference type="PANTHER" id="PTHR24006">
    <property type="entry name" value="UBIQUITIN CARBOXYL-TERMINAL HYDROLASE"/>
    <property type="match status" value="1"/>
</dbReference>
<dbReference type="SUPFAM" id="SSF143791">
    <property type="entry name" value="DUSP-like"/>
    <property type="match status" value="1"/>
</dbReference>
<sequence>MSKTNLKRDYERLAWSWAEHTNPNDITPDNIESAYRCNIPRCQSYSCRRNCKGNPFCLASLGESRWFNEQKHDSSDDFDPDQELRDPNEFIGLKNLGATCYVNSLLQLWFHNLSFRKAVLDWNPNQDNEEKNNPTLDASAGLYVPQTAIGHLQMLFALMQHSNRLLVDPTDFVLSLGLDRSYQQDAQEFSKLFLSNFVEEKFSIQSLPHIKNFIKDYFSGEYAYVTKCFACGTETDRPEIFYELVVNLCKTLDESVREFLKEELLEGEDQYFCTQCGKKQNAGRRIRLNYLPKVLNLQLMRFVFDRSTGTRKKLNSFIQFPESLDLAAYLGSSSTPQTNYKLSAVLMHCGSSAHSGHYVAHICDTTSGHWYKFNDETVEKIEGNRLKFGPEEDVMDGVKKIKPPKTQKSSHSSSNAYMLVYTRVDSDQDSTSLGRPESWPLQPHIKRNVDDKNEEHEAFVHNMRVSKDEFKKVSYAKRSEMLDILQLLPVSAGDTESREPIDLATVQVISVASLTSFLQNRLEPIDNAPLLCPHQKLNPSLVRSCKYVTAKGAAKLYDHLSGGPPLFLEDSMCRECVYGRCKSLRVQKKTGEDAKEIQSLLKLKLDVSKPTYWVGKNSLKYWKSLVNKDLAIKSIVIGNENEIPASYNENKASHNENKASHIENQNIVNHSQSGLVNSITNGDRNMVYIVNSVKSESIEIKTEPMDTSDTSPLSERSSSRRRLNNVSNIDSHVFETNGLSNEIGKCNSSFKNNHSHPTSNEEVESRTKPVLRKRVTDEKPAGDERSKRIRMGGGRHSESIQENSSKIQENSGRNSDSIQENSSNKHTIGLRRNYYNNKSISNPKDNTDGAGGDTVHNAKHNMKPFQIRPQEMNECFVLLETVQTTIDLLKSKLNKVCKNQSMQNEQENEFHHHLPNEENKMNGELDRYDSDSVQYEHDASVNSEHILNSKIEFNTYTSKSKNADEISAKRKSDTLKLTIEPAKFEQDSRKRRSDQDSSIRSDEDSRTSSISEKRRSKRRRAKDEMSDNDTSSPSDQNNESYSNTIDRVLENNTRGDVESPELRQCYTEELNENNRWNSDTNDNDNTRSSKTEVEIVGEVIKSKRKENQVMNGDEEVKRRRQRDGADNEGEEDEDSADENGQKEFNEDILCPHGELIPDEGTRRLVPQGVWNILSSYFPLARAFPYEADTCKQCQHHKLQDEATKEENRRTAALHREKFALLLNSKNRPALGSLVEEVQNLGPSNDNDLGNSRKLYLISRDFLDTWKKFIRDSTKRDVPRELSNASLLCDHGKLLYEPELECLAEDSVFALVSEEEWIQLKSIFVVDYEVSTFYCATILSFINSPDICESCVSQRKASEEQEQLTYTRGKLVIRMANSDDSAPEDSKKPDDWSLNGKGLKGGPIAISKNSPSTEDMSVITNGSIGSETAVRRSQRKRKAKNDLILTVSSSDTLMSVKVKIMNKLRIAPFDQNLILLETGRLLDENNATLQQLNVHRDSVILLKVNEPHVDEVAEFGKVQQQELGFSGTKLLGLDI</sequence>
<keyword evidence="8 16" id="KW-0378">Hydrolase</keyword>
<dbReference type="SUPFAM" id="SSF54236">
    <property type="entry name" value="Ubiquitin-like"/>
    <property type="match status" value="1"/>
</dbReference>
<keyword evidence="5" id="KW-0645">Protease</keyword>
<dbReference type="InterPro" id="IPR018200">
    <property type="entry name" value="USP_CS"/>
</dbReference>
<dbReference type="EC" id="3.4.19.12" evidence="4"/>
<evidence type="ECO:0000256" key="3">
    <source>
        <dbReference type="ARBA" id="ARBA00009085"/>
    </source>
</evidence>
<feature type="domain" description="Ubiquitin-like" evidence="13">
    <location>
        <begin position="1425"/>
        <end position="1506"/>
    </location>
</feature>
<dbReference type="Pfam" id="PF00443">
    <property type="entry name" value="UCH"/>
    <property type="match status" value="1"/>
</dbReference>
<evidence type="ECO:0000256" key="4">
    <source>
        <dbReference type="ARBA" id="ARBA00012759"/>
    </source>
</evidence>
<dbReference type="GO" id="GO:0004843">
    <property type="term" value="F:cysteine-type deubiquitinase activity"/>
    <property type="evidence" value="ECO:0007669"/>
    <property type="project" value="UniProtKB-EC"/>
</dbReference>
<feature type="domain" description="DUSP" evidence="15">
    <location>
        <begin position="1228"/>
        <end position="1336"/>
    </location>
</feature>
<feature type="compositionally biased region" description="Polar residues" evidence="12">
    <location>
        <begin position="800"/>
        <end position="826"/>
    </location>
</feature>
<dbReference type="InterPro" id="IPR033841">
    <property type="entry name" value="Pep_USP48"/>
</dbReference>
<dbReference type="GO" id="GO:0005829">
    <property type="term" value="C:cytosol"/>
    <property type="evidence" value="ECO:0007669"/>
    <property type="project" value="TreeGrafter"/>
</dbReference>
<dbReference type="GO" id="GO:0006508">
    <property type="term" value="P:proteolysis"/>
    <property type="evidence" value="ECO:0007669"/>
    <property type="project" value="UniProtKB-KW"/>
</dbReference>
<comment type="catalytic activity">
    <reaction evidence="1">
        <text>Thiol-dependent hydrolysis of ester, thioester, amide, peptide and isopeptide bonds formed by the C-terminal Gly of ubiquitin (a 76-residue protein attached to proteins as an intracellular targeting signal).</text>
        <dbReference type="EC" id="3.4.19.12"/>
    </reaction>
</comment>
<keyword evidence="9" id="KW-0788">Thiol protease</keyword>
<dbReference type="InterPro" id="IPR050164">
    <property type="entry name" value="Peptidase_C19"/>
</dbReference>
<feature type="region of interest" description="Disordered" evidence="12">
    <location>
        <begin position="977"/>
        <end position="1043"/>
    </location>
</feature>
<feature type="compositionally biased region" description="Basic and acidic residues" evidence="12">
    <location>
        <begin position="1084"/>
        <end position="1093"/>
    </location>
</feature>
<proteinExistence type="inferred from homology"/>
<dbReference type="PROSITE" id="PS50235">
    <property type="entry name" value="USP_3"/>
    <property type="match status" value="1"/>
</dbReference>
<protein>
    <recommendedName>
        <fullName evidence="11">Ubiquitin carboxyl-terminal hydrolase 48</fullName>
        <ecNumber evidence="4">3.4.19.12</ecNumber>
    </recommendedName>
</protein>
<dbReference type="GO" id="GO:0005634">
    <property type="term" value="C:nucleus"/>
    <property type="evidence" value="ECO:0007669"/>
    <property type="project" value="UniProtKB-SubCell"/>
</dbReference>
<feature type="compositionally biased region" description="Polar residues" evidence="12">
    <location>
        <begin position="746"/>
        <end position="760"/>
    </location>
</feature>
<evidence type="ECO:0000259" key="14">
    <source>
        <dbReference type="PROSITE" id="PS50235"/>
    </source>
</evidence>
<feature type="compositionally biased region" description="Polar residues" evidence="12">
    <location>
        <begin position="834"/>
        <end position="844"/>
    </location>
</feature>
<keyword evidence="7" id="KW-0833">Ubl conjugation pathway</keyword>
<feature type="compositionally biased region" description="Polar residues" evidence="12">
    <location>
        <begin position="1028"/>
        <end position="1043"/>
    </location>
</feature>
<dbReference type="InterPro" id="IPR001394">
    <property type="entry name" value="Peptidase_C19_UCH"/>
</dbReference>
<dbReference type="InterPro" id="IPR038765">
    <property type="entry name" value="Papain-like_cys_pep_sf"/>
</dbReference>
<feature type="region of interest" description="Disordered" evidence="12">
    <location>
        <begin position="1069"/>
        <end position="1143"/>
    </location>
</feature>
<evidence type="ECO:0000256" key="9">
    <source>
        <dbReference type="ARBA" id="ARBA00022807"/>
    </source>
</evidence>
<dbReference type="Gene3D" id="3.90.70.10">
    <property type="entry name" value="Cysteine proteinases"/>
    <property type="match status" value="1"/>
</dbReference>
<evidence type="ECO:0000256" key="1">
    <source>
        <dbReference type="ARBA" id="ARBA00000707"/>
    </source>
</evidence>
<evidence type="ECO:0000256" key="7">
    <source>
        <dbReference type="ARBA" id="ARBA00022786"/>
    </source>
</evidence>